<proteinExistence type="evidence at protein level"/>
<feature type="binding site" evidence="2">
    <location>
        <position position="103"/>
    </location>
    <ligand>
        <name>Zn(2+)</name>
        <dbReference type="ChEBI" id="CHEBI:29105"/>
    </ligand>
</feature>
<dbReference type="EMBL" id="LRSL01000013">
    <property type="protein sequence ID" value="KXH75250.1"/>
    <property type="molecule type" value="Genomic_DNA"/>
</dbReference>
<name>A0ACD6B9Y9_9ARCH</name>
<protein>
    <submittedName>
        <fullName evidence="1">Uncharacterized protein</fullName>
    </submittedName>
</protein>
<accession>A0ACD6B9Y9</accession>
<comment type="caution">
    <text evidence="1">The sequence shown here is derived from an EMBL/GenBank/DDBJ whole genome shotgun (WGS) entry which is preliminary data.</text>
</comment>
<feature type="binding site" evidence="2">
    <location>
        <position position="117"/>
    </location>
    <ligand>
        <name>Zn(2+)</name>
        <dbReference type="ChEBI" id="CHEBI:29105"/>
    </ligand>
</feature>
<dbReference type="PDB" id="7YH3">
    <property type="method" value="X-ray"/>
    <property type="resolution" value="1.70 A"/>
    <property type="chains" value="A/B/C/D=1-157"/>
</dbReference>
<organism evidence="1">
    <name type="scientific">Candidatus Thorarchaeota archaeon SMTZ1-45</name>
    <dbReference type="NCBI Taxonomy" id="1706444"/>
    <lineage>
        <taxon>Archaea</taxon>
        <taxon>Promethearchaeati</taxon>
        <taxon>Candidatus Thorarchaeota</taxon>
    </lineage>
</organism>
<keyword evidence="2" id="KW-0002">3D-structure</keyword>
<feature type="binding site" evidence="2">
    <location>
        <position position="100"/>
    </location>
    <ligand>
        <name>Zn(2+)</name>
        <dbReference type="ChEBI" id="CHEBI:29105"/>
    </ligand>
</feature>
<evidence type="ECO:0007829" key="2">
    <source>
        <dbReference type="PDB" id="7YH3"/>
    </source>
</evidence>
<reference evidence="1" key="1">
    <citation type="journal article" date="2016" name="ISME J.">
        <title>Genomic reconstruction of a novel, deeply branched sediment archaeal phylum with pathways for acetogenesis and sulfur reduction.</title>
        <authorList>
            <person name="Seitz K.W."/>
            <person name="Lazar C.S."/>
            <person name="Hinrichs K.U."/>
            <person name="Teske A.P."/>
            <person name="Baker B.J."/>
        </authorList>
    </citation>
    <scope>NUCLEOTIDE SEQUENCE</scope>
    <source>
        <strain evidence="1">SMTZ1-45</strain>
    </source>
</reference>
<accession>A0A135VRB8</accession>
<gene>
    <name evidence="1" type="ORF">AM325_04720</name>
</gene>
<feature type="binding site" evidence="2">
    <location>
        <position position="150"/>
    </location>
    <ligand>
        <name>Zn(2+)</name>
        <dbReference type="ChEBI" id="CHEBI:29105"/>
    </ligand>
</feature>
<reference evidence="2" key="2">
    <citation type="journal article" date="2024" name="Commun. Biol.">
        <title>The eukaryotic-like characteristics of small GTPase, roadblock and TRAPPC3 proteins from Asgard archaea.</title>
        <authorList>
            <person name="Tran L.T."/>
            <person name="Akil C."/>
            <person name="Senju Y."/>
            <person name="Robinson R.C."/>
        </authorList>
    </citation>
    <scope>X-RAY CRYSTALLOGRAPHY (1.70 ANGSTROMS) OF 1-157 IN COMPLEX WITH ZN(2+)</scope>
</reference>
<keyword evidence="2" id="KW-0479">Metal-binding</keyword>
<evidence type="ECO:0000313" key="1">
    <source>
        <dbReference type="EMBL" id="KXH75250.1"/>
    </source>
</evidence>
<sequence length="157" mass="17915">MPKVENPLLISLYSHYVEQILSETNSIDDANQKLRDLGKELGQQIYLNTEIVEKTKENVTTREEVAKLIENVYKVLFDKKPKDVDMKTARGSVRITDDNCVWCQEVNLEGMRGFGYCEIFSGILESILEFKGVDAKVFQEMSKATGSDVCVWNVRLV</sequence>
<keyword evidence="2" id="KW-0862">Zinc</keyword>